<dbReference type="eggNOG" id="KOG2497">
    <property type="taxonomic scope" value="Eukaryota"/>
</dbReference>
<dbReference type="SUPFAM" id="SSF53335">
    <property type="entry name" value="S-adenosyl-L-methionine-dependent methyltransferases"/>
    <property type="match status" value="1"/>
</dbReference>
<dbReference type="InterPro" id="IPR029063">
    <property type="entry name" value="SAM-dependent_MTases_sf"/>
</dbReference>
<gene>
    <name evidence="1" type="ORF">CORT_0A12470</name>
</gene>
<dbReference type="Pfam" id="PF10294">
    <property type="entry name" value="Methyltransf_16"/>
    <property type="match status" value="1"/>
</dbReference>
<dbReference type="Proteomes" id="UP000005018">
    <property type="component" value="Chromosome 1"/>
</dbReference>
<dbReference type="AlphaFoldDB" id="H8WZ00"/>
<dbReference type="PANTHER" id="PTHR14614">
    <property type="entry name" value="HEPATOCELLULAR CARCINOMA-ASSOCIATED ANTIGEN"/>
    <property type="match status" value="1"/>
</dbReference>
<dbReference type="GeneID" id="14537124"/>
<evidence type="ECO:0000313" key="2">
    <source>
        <dbReference type="Proteomes" id="UP000005018"/>
    </source>
</evidence>
<dbReference type="GO" id="GO:0005737">
    <property type="term" value="C:cytoplasm"/>
    <property type="evidence" value="ECO:0007669"/>
    <property type="project" value="TreeGrafter"/>
</dbReference>
<proteinExistence type="predicted"/>
<dbReference type="GO" id="GO:0008757">
    <property type="term" value="F:S-adenosylmethionine-dependent methyltransferase activity"/>
    <property type="evidence" value="ECO:0007669"/>
    <property type="project" value="UniProtKB-ARBA"/>
</dbReference>
<dbReference type="KEGG" id="cot:CORT_0A12470"/>
<name>H8WZ00_CANO9</name>
<sequence>MEKLQASIEQRVPVKNVHIPDELTNYTSQLGFVEFIKPQVDNNPFYFKNLLSHYIGRIEVLNEETSDEIYELYVDEKILNAKELPPDVPDIIKYHIGGFNTDSFGANDVVVMKEMPRLISGNNTTGLRTWEAALFLSNILNDMEACSKLLPFDLKDKTVAELGCGTGLLGLSLAKRYHTNSPLKKILMTDGSATVFDNIHETLKRNNLQDSNVLQFQQFMWGEPLTVEDNVDVVIAADVTYDSSILEPLCRSINDFFQLKGLQFTVIAATVRNIETIESWERELDKWFPNRWKIAISEKSAGTISANCYFDANTLEIRVYTIKRD</sequence>
<dbReference type="EMBL" id="HE681719">
    <property type="protein sequence ID" value="CCG21632.1"/>
    <property type="molecule type" value="Genomic_DNA"/>
</dbReference>
<dbReference type="InterPro" id="IPR019410">
    <property type="entry name" value="Methyltransf_16"/>
</dbReference>
<dbReference type="OrthoDB" id="194386at2759"/>
<accession>H8WZ00</accession>
<dbReference type="Gene3D" id="3.40.50.150">
    <property type="entry name" value="Vaccinia Virus protein VP39"/>
    <property type="match status" value="1"/>
</dbReference>
<protein>
    <submittedName>
        <fullName evidence="1">Uncharacterized protein</fullName>
    </submittedName>
</protein>
<keyword evidence="2" id="KW-1185">Reference proteome</keyword>
<dbReference type="PANTHER" id="PTHR14614:SF130">
    <property type="entry name" value="PROTEIN-LYSINE N-METHYLTRANSFERASE EEF2KMT"/>
    <property type="match status" value="1"/>
</dbReference>
<evidence type="ECO:0000313" key="1">
    <source>
        <dbReference type="EMBL" id="CCG21632.1"/>
    </source>
</evidence>
<dbReference type="HOGENOM" id="CLU_038942_1_1_1"/>
<organism evidence="1 2">
    <name type="scientific">Candida orthopsilosis (strain 90-125)</name>
    <name type="common">Yeast</name>
    <dbReference type="NCBI Taxonomy" id="1136231"/>
    <lineage>
        <taxon>Eukaryota</taxon>
        <taxon>Fungi</taxon>
        <taxon>Dikarya</taxon>
        <taxon>Ascomycota</taxon>
        <taxon>Saccharomycotina</taxon>
        <taxon>Pichiomycetes</taxon>
        <taxon>Debaryomycetaceae</taxon>
        <taxon>Candida/Lodderomyces clade</taxon>
        <taxon>Candida</taxon>
    </lineage>
</organism>
<dbReference type="RefSeq" id="XP_003867070.1">
    <property type="nucleotide sequence ID" value="XM_003867022.1"/>
</dbReference>
<reference evidence="1 2" key="1">
    <citation type="journal article" date="2012" name="PLoS ONE">
        <title>Sequence and analysis of the genome of the pathogenic yeast Candida orthopsilosis.</title>
        <authorList>
            <person name="Riccombeni A."/>
            <person name="Vidanes G."/>
            <person name="Proux-Wera E."/>
            <person name="Wolfe K.H."/>
            <person name="Butler G."/>
        </authorList>
    </citation>
    <scope>NUCLEOTIDE SEQUENCE [LARGE SCALE GENOMIC DNA]</scope>
    <source>
        <strain evidence="1 2">Co 90-125</strain>
    </source>
</reference>